<proteinExistence type="predicted"/>
<dbReference type="Proteomes" id="UP000031192">
    <property type="component" value="Unassembled WGS sequence"/>
</dbReference>
<evidence type="ECO:0000313" key="3">
    <source>
        <dbReference type="Proteomes" id="UP000031192"/>
    </source>
</evidence>
<evidence type="ECO:0000313" key="2">
    <source>
        <dbReference type="EMBL" id="KID82057.1"/>
    </source>
</evidence>
<keyword evidence="3" id="KW-1185">Reference proteome</keyword>
<organism evidence="2 3">
    <name type="scientific">Metarhizium guizhouense (strain ARSEF 977)</name>
    <dbReference type="NCBI Taxonomy" id="1276136"/>
    <lineage>
        <taxon>Eukaryota</taxon>
        <taxon>Fungi</taxon>
        <taxon>Dikarya</taxon>
        <taxon>Ascomycota</taxon>
        <taxon>Pezizomycotina</taxon>
        <taxon>Sordariomycetes</taxon>
        <taxon>Hypocreomycetidae</taxon>
        <taxon>Hypocreales</taxon>
        <taxon>Clavicipitaceae</taxon>
        <taxon>Metarhizium</taxon>
    </lineage>
</organism>
<accession>A0A0B4GQQ8</accession>
<feature type="compositionally biased region" description="Polar residues" evidence="1">
    <location>
        <begin position="127"/>
        <end position="137"/>
    </location>
</feature>
<feature type="region of interest" description="Disordered" evidence="1">
    <location>
        <begin position="124"/>
        <end position="158"/>
    </location>
</feature>
<name>A0A0B4GQQ8_METGA</name>
<comment type="caution">
    <text evidence="2">The sequence shown here is derived from an EMBL/GenBank/DDBJ whole genome shotgun (WGS) entry which is preliminary data.</text>
</comment>
<sequence length="262" mass="28701">MCAGSPLNRTSNAAITEGQQLLDLPALPISDTHKRQQPVNIIEAATRLANEQITVHNAKLRVFRTYCAHFNEAAKELTTGPERDFAKHFSNSFLDFWNKTLMSPKSSSAPTYSSVAANANALRSHAPTPTHNTSTVYQQQPPAPAHRQGQPPAPAPPREDLRAFYAIRAHVASKIGIELSRIPQVLQVNTGWAIRAIDMPTRDLLVERQAEWPEDLGATAVETSQKWHMYDPLFSNAGGRNLGSGNARTFVISARASGTAEM</sequence>
<gene>
    <name evidence="2" type="ORF">MGU_10627</name>
</gene>
<dbReference type="AlphaFoldDB" id="A0A0B4GQQ8"/>
<reference evidence="2 3" key="1">
    <citation type="journal article" date="2014" name="Proc. Natl. Acad. Sci. U.S.A.">
        <title>Trajectory and genomic determinants of fungal-pathogen speciation and host adaptation.</title>
        <authorList>
            <person name="Hu X."/>
            <person name="Xiao G."/>
            <person name="Zheng P."/>
            <person name="Shang Y."/>
            <person name="Su Y."/>
            <person name="Zhang X."/>
            <person name="Liu X."/>
            <person name="Zhan S."/>
            <person name="St Leger R.J."/>
            <person name="Wang C."/>
        </authorList>
    </citation>
    <scope>NUCLEOTIDE SEQUENCE [LARGE SCALE GENOMIC DNA]</scope>
    <source>
        <strain evidence="2 3">ARSEF 977</strain>
    </source>
</reference>
<protein>
    <submittedName>
        <fullName evidence="2">Uncharacterized protein</fullName>
    </submittedName>
</protein>
<dbReference type="HOGENOM" id="CLU_000680_11_0_1"/>
<evidence type="ECO:0000256" key="1">
    <source>
        <dbReference type="SAM" id="MobiDB-lite"/>
    </source>
</evidence>
<dbReference type="EMBL" id="AZNH01000105">
    <property type="protein sequence ID" value="KID82057.1"/>
    <property type="molecule type" value="Genomic_DNA"/>
</dbReference>